<accession>A0ABQ4NJX5</accession>
<evidence type="ECO:0000313" key="2">
    <source>
        <dbReference type="EMBL" id="GIT94699.1"/>
    </source>
</evidence>
<organism evidence="2 3">
    <name type="scientific">Jannaschia pagri</name>
    <dbReference type="NCBI Taxonomy" id="2829797"/>
    <lineage>
        <taxon>Bacteria</taxon>
        <taxon>Pseudomonadati</taxon>
        <taxon>Pseudomonadota</taxon>
        <taxon>Alphaproteobacteria</taxon>
        <taxon>Rhodobacterales</taxon>
        <taxon>Roseobacteraceae</taxon>
        <taxon>Jannaschia</taxon>
    </lineage>
</organism>
<evidence type="ECO:0000313" key="3">
    <source>
        <dbReference type="Proteomes" id="UP000786693"/>
    </source>
</evidence>
<sequence length="115" mass="11613">MKCLYLFCLTVGCLGGPAAAQMASPNLTATMARDALLFGKAEHGPAPLVSAAHPTTAASEKMESLAPTADLSRNGNHTCGHTPLPVSVGSCEVSQNALPQPIDEAAGTAGPTLSR</sequence>
<feature type="chain" id="PRO_5046497044" evidence="1">
    <location>
        <begin position="21"/>
        <end position="115"/>
    </location>
</feature>
<name>A0ABQ4NJX5_9RHOB</name>
<reference evidence="2 3" key="1">
    <citation type="submission" date="2021-05" db="EMBL/GenBank/DDBJ databases">
        <title>Bacteria Genome sequencing.</title>
        <authorList>
            <person name="Takabe Y."/>
            <person name="Nakajima Y."/>
            <person name="Suzuki S."/>
            <person name="Shiozaki T."/>
        </authorList>
    </citation>
    <scope>NUCLEOTIDE SEQUENCE [LARGE SCALE GENOMIC DNA]</scope>
    <source>
        <strain evidence="2 3">AI_62</strain>
    </source>
</reference>
<feature type="signal peptide" evidence="1">
    <location>
        <begin position="1"/>
        <end position="20"/>
    </location>
</feature>
<evidence type="ECO:0000256" key="1">
    <source>
        <dbReference type="SAM" id="SignalP"/>
    </source>
</evidence>
<gene>
    <name evidence="2" type="ORF">JANAI62_13220</name>
</gene>
<keyword evidence="1" id="KW-0732">Signal</keyword>
<proteinExistence type="predicted"/>
<comment type="caution">
    <text evidence="2">The sequence shown here is derived from an EMBL/GenBank/DDBJ whole genome shotgun (WGS) entry which is preliminary data.</text>
</comment>
<dbReference type="Proteomes" id="UP000786693">
    <property type="component" value="Unassembled WGS sequence"/>
</dbReference>
<dbReference type="EMBL" id="BPFH01000002">
    <property type="protein sequence ID" value="GIT94699.1"/>
    <property type="molecule type" value="Genomic_DNA"/>
</dbReference>
<protein>
    <submittedName>
        <fullName evidence="2">Uncharacterized protein</fullName>
    </submittedName>
</protein>
<keyword evidence="3" id="KW-1185">Reference proteome</keyword>